<dbReference type="eggNOG" id="KOG0350">
    <property type="taxonomic scope" value="Eukaryota"/>
</dbReference>
<evidence type="ECO:0000256" key="1">
    <source>
        <dbReference type="ARBA" id="ARBA00004123"/>
    </source>
</evidence>
<comment type="subcellular location">
    <subcellularLocation>
        <location evidence="1">Nucleus</location>
    </subcellularLocation>
</comment>
<dbReference type="GO" id="GO:0005634">
    <property type="term" value="C:nucleus"/>
    <property type="evidence" value="ECO:0007669"/>
    <property type="project" value="UniProtKB-SubCell"/>
</dbReference>
<dbReference type="Gene3D" id="3.40.50.300">
    <property type="entry name" value="P-loop containing nucleotide triphosphate hydrolases"/>
    <property type="match status" value="2"/>
</dbReference>
<dbReference type="RefSeq" id="XP_002842604.1">
    <property type="nucleotide sequence ID" value="XM_002842558.1"/>
</dbReference>
<evidence type="ECO:0000256" key="3">
    <source>
        <dbReference type="ARBA" id="ARBA00022517"/>
    </source>
</evidence>
<dbReference type="GO" id="GO:0003723">
    <property type="term" value="F:RNA binding"/>
    <property type="evidence" value="ECO:0007669"/>
    <property type="project" value="UniProtKB-KW"/>
</dbReference>
<dbReference type="PROSITE" id="PS51192">
    <property type="entry name" value="HELICASE_ATP_BIND_1"/>
    <property type="match status" value="1"/>
</dbReference>
<dbReference type="CDD" id="cd18787">
    <property type="entry name" value="SF2_C_DEAD"/>
    <property type="match status" value="1"/>
</dbReference>
<feature type="region of interest" description="Disordered" evidence="12">
    <location>
        <begin position="594"/>
        <end position="656"/>
    </location>
</feature>
<keyword evidence="9" id="KW-0539">Nucleus</keyword>
<feature type="region of interest" description="Disordered" evidence="12">
    <location>
        <begin position="24"/>
        <end position="204"/>
    </location>
</feature>
<dbReference type="OrthoDB" id="3370at2759"/>
<sequence>MFPILGFLDVFDLSHVMADIANHSRASHRTEDSSTVSRKRKRNEGSSDRSQSAQNNSKKKSSAASSSRERPAGGSSSSKADFEAQAQLDGLVQGTSPAEGEAAPGMEYKPDGRKTKKGSRDVAGGSDQPSRRDEVRRTTSERESGDSSIKRKVTTRKKEKGSPAIPATNGADGETTRHKKIMSKYEKSKRSVTGHALPNLKENKAEPIVDEIHGLVPLPQPALAPTEPERPSYTTLPPWLAAPSTASAGHPSSFSDLGIGDSLVDALKAKGFTEALPVQSAVIPLLSKSSTRYPGDVCVSAATGSGKTLAYVLPLFSGLERLPVARLRAVIIVPTRELVKQVRDACELCSGGSGLRIGTAVGSSALKDEQTQIMEQNRAYKPDSWTSGGNGSNKMTAEEWASFSLTDYVAEVEEYSKTLPDHVIESSPCVDILICTPGRLVDHIRSTKGFTLESLEWLVIDEADRLLNESFQEWVDIVLPALDGVEKSTCSGPLYQLTKGISCPVEPRWPQKVVLSATMTRDITKLNSLRLQNPKLVTVDAAEKGNAGLTGQDSNFALPSLLDESSILVGDGSEKPLYLLKLVRSSIGMVVDQKAGTKNRRMSISTSSSDSSDTTDSSDDVALSSSSSSSPGNDSSDSDSDSQSSVSSHSSTSNKQSTFQPSVLIFTKSSEAASRLSRLLTLIHPYLDGKIGTLIKSNKSSTSRRAISAYKRGKIRIIIATDRASRGLDLPLLDNVINYDVPNSLTTYVHRVGRTARAGRPGTAWTLVTHSEGRWFKNEISRGNVNRAPGKTIRRVALKLDDRDRSELQERYGKALKQLEAEVAGQGKTIDKPKAS</sequence>
<dbReference type="InterPro" id="IPR014001">
    <property type="entry name" value="Helicase_ATP-bd"/>
</dbReference>
<evidence type="ECO:0000256" key="7">
    <source>
        <dbReference type="ARBA" id="ARBA00022840"/>
    </source>
</evidence>
<evidence type="ECO:0000256" key="6">
    <source>
        <dbReference type="ARBA" id="ARBA00022806"/>
    </source>
</evidence>
<dbReference type="OMA" id="HLEWLVI"/>
<dbReference type="InterPro" id="IPR027417">
    <property type="entry name" value="P-loop_NTPase"/>
</dbReference>
<keyword evidence="6 16" id="KW-0347">Helicase</keyword>
<evidence type="ECO:0000259" key="15">
    <source>
        <dbReference type="PROSITE" id="PS51195"/>
    </source>
</evidence>
<dbReference type="PANTHER" id="PTHR47959">
    <property type="entry name" value="ATP-DEPENDENT RNA HELICASE RHLE-RELATED"/>
    <property type="match status" value="1"/>
</dbReference>
<feature type="compositionally biased region" description="Low complexity" evidence="12">
    <location>
        <begin position="50"/>
        <end position="78"/>
    </location>
</feature>
<comment type="catalytic activity">
    <reaction evidence="10">
        <text>ATP + H2O = ADP + phosphate + H(+)</text>
        <dbReference type="Rhea" id="RHEA:13065"/>
        <dbReference type="ChEBI" id="CHEBI:15377"/>
        <dbReference type="ChEBI" id="CHEBI:15378"/>
        <dbReference type="ChEBI" id="CHEBI:30616"/>
        <dbReference type="ChEBI" id="CHEBI:43474"/>
        <dbReference type="ChEBI" id="CHEBI:456216"/>
        <dbReference type="EC" id="3.6.4.13"/>
    </reaction>
</comment>
<feature type="domain" description="Helicase ATP-binding" evidence="13">
    <location>
        <begin position="288"/>
        <end position="537"/>
    </location>
</feature>
<evidence type="ECO:0000259" key="13">
    <source>
        <dbReference type="PROSITE" id="PS51192"/>
    </source>
</evidence>
<dbReference type="Proteomes" id="UP000002035">
    <property type="component" value="Unassembled WGS sequence"/>
</dbReference>
<feature type="compositionally biased region" description="Basic residues" evidence="12">
    <location>
        <begin position="150"/>
        <end position="159"/>
    </location>
</feature>
<evidence type="ECO:0000313" key="16">
    <source>
        <dbReference type="EMBL" id="EEQ28585.1"/>
    </source>
</evidence>
<dbReference type="GO" id="GO:0016787">
    <property type="term" value="F:hydrolase activity"/>
    <property type="evidence" value="ECO:0007669"/>
    <property type="project" value="UniProtKB-KW"/>
</dbReference>
<feature type="compositionally biased region" description="Basic and acidic residues" evidence="12">
    <location>
        <begin position="129"/>
        <end position="149"/>
    </location>
</feature>
<evidence type="ECO:0000313" key="17">
    <source>
        <dbReference type="Proteomes" id="UP000002035"/>
    </source>
</evidence>
<evidence type="ECO:0000256" key="2">
    <source>
        <dbReference type="ARBA" id="ARBA00012552"/>
    </source>
</evidence>
<dbReference type="InterPro" id="IPR050079">
    <property type="entry name" value="DEAD_box_RNA_helicase"/>
</dbReference>
<feature type="domain" description="DEAD-box RNA helicase Q" evidence="15">
    <location>
        <begin position="252"/>
        <end position="280"/>
    </location>
</feature>
<feature type="domain" description="Helicase C-terminal" evidence="14">
    <location>
        <begin position="653"/>
        <end position="801"/>
    </location>
</feature>
<organism evidence="16 17">
    <name type="scientific">Arthroderma otae (strain ATCC MYA-4605 / CBS 113480)</name>
    <name type="common">Microsporum canis</name>
    <dbReference type="NCBI Taxonomy" id="554155"/>
    <lineage>
        <taxon>Eukaryota</taxon>
        <taxon>Fungi</taxon>
        <taxon>Dikarya</taxon>
        <taxon>Ascomycota</taxon>
        <taxon>Pezizomycotina</taxon>
        <taxon>Eurotiomycetes</taxon>
        <taxon>Eurotiomycetidae</taxon>
        <taxon>Onygenales</taxon>
        <taxon>Arthrodermataceae</taxon>
        <taxon>Microsporum</taxon>
    </lineage>
</organism>
<evidence type="ECO:0000259" key="14">
    <source>
        <dbReference type="PROSITE" id="PS51194"/>
    </source>
</evidence>
<dbReference type="PANTHER" id="PTHR47959:SF1">
    <property type="entry name" value="ATP-DEPENDENT RNA HELICASE DBPA"/>
    <property type="match status" value="1"/>
</dbReference>
<dbReference type="AlphaFoldDB" id="C5G1C2"/>
<feature type="compositionally biased region" description="Low complexity" evidence="12">
    <location>
        <begin position="603"/>
        <end position="653"/>
    </location>
</feature>
<protein>
    <recommendedName>
        <fullName evidence="2">RNA helicase</fullName>
        <ecNumber evidence="2">3.6.4.13</ecNumber>
    </recommendedName>
</protein>
<keyword evidence="3" id="KW-0690">Ribosome biogenesis</keyword>
<dbReference type="GO" id="GO:0003724">
    <property type="term" value="F:RNA helicase activity"/>
    <property type="evidence" value="ECO:0007669"/>
    <property type="project" value="UniProtKB-EC"/>
</dbReference>
<accession>C5G1C2</accession>
<dbReference type="HOGENOM" id="CLU_003041_15_2_1"/>
<evidence type="ECO:0000256" key="11">
    <source>
        <dbReference type="PROSITE-ProRule" id="PRU00552"/>
    </source>
</evidence>
<keyword evidence="17" id="KW-1185">Reference proteome</keyword>
<evidence type="ECO:0000256" key="9">
    <source>
        <dbReference type="ARBA" id="ARBA00023242"/>
    </source>
</evidence>
<dbReference type="EC" id="3.6.4.13" evidence="2"/>
<evidence type="ECO:0000256" key="10">
    <source>
        <dbReference type="ARBA" id="ARBA00047984"/>
    </source>
</evidence>
<evidence type="ECO:0000256" key="8">
    <source>
        <dbReference type="ARBA" id="ARBA00022884"/>
    </source>
</evidence>
<dbReference type="InterPro" id="IPR001650">
    <property type="entry name" value="Helicase_C-like"/>
</dbReference>
<dbReference type="GO" id="GO:0005829">
    <property type="term" value="C:cytosol"/>
    <property type="evidence" value="ECO:0007669"/>
    <property type="project" value="TreeGrafter"/>
</dbReference>
<dbReference type="GO" id="GO:0010467">
    <property type="term" value="P:gene expression"/>
    <property type="evidence" value="ECO:0007669"/>
    <property type="project" value="UniProtKB-ARBA"/>
</dbReference>
<proteinExistence type="predicted"/>
<feature type="short sequence motif" description="Q motif" evidence="11">
    <location>
        <begin position="252"/>
        <end position="280"/>
    </location>
</feature>
<dbReference type="SMART" id="SM00490">
    <property type="entry name" value="HELICc"/>
    <property type="match status" value="1"/>
</dbReference>
<dbReference type="GO" id="GO:0042254">
    <property type="term" value="P:ribosome biogenesis"/>
    <property type="evidence" value="ECO:0007669"/>
    <property type="project" value="UniProtKB-KW"/>
</dbReference>
<dbReference type="STRING" id="554155.C5G1C2"/>
<dbReference type="Pfam" id="PF00271">
    <property type="entry name" value="Helicase_C"/>
    <property type="match status" value="1"/>
</dbReference>
<evidence type="ECO:0000256" key="12">
    <source>
        <dbReference type="SAM" id="MobiDB-lite"/>
    </source>
</evidence>
<dbReference type="InterPro" id="IPR000629">
    <property type="entry name" value="RNA-helicase_DEAD-box_CS"/>
</dbReference>
<keyword evidence="7" id="KW-0067">ATP-binding</keyword>
<evidence type="ECO:0000256" key="4">
    <source>
        <dbReference type="ARBA" id="ARBA00022741"/>
    </source>
</evidence>
<dbReference type="InterPro" id="IPR011545">
    <property type="entry name" value="DEAD/DEAH_box_helicase_dom"/>
</dbReference>
<dbReference type="EMBL" id="DS995710">
    <property type="protein sequence ID" value="EEQ28585.1"/>
    <property type="molecule type" value="Genomic_DNA"/>
</dbReference>
<dbReference type="Pfam" id="PF00270">
    <property type="entry name" value="DEAD"/>
    <property type="match status" value="2"/>
</dbReference>
<dbReference type="GeneID" id="9223886"/>
<dbReference type="SMART" id="SM00487">
    <property type="entry name" value="DEXDc"/>
    <property type="match status" value="1"/>
</dbReference>
<keyword evidence="8" id="KW-0694">RNA-binding</keyword>
<dbReference type="PROSITE" id="PS51194">
    <property type="entry name" value="HELICASE_CTER"/>
    <property type="match status" value="1"/>
</dbReference>
<evidence type="ECO:0000256" key="5">
    <source>
        <dbReference type="ARBA" id="ARBA00022801"/>
    </source>
</evidence>
<dbReference type="GO" id="GO:0005524">
    <property type="term" value="F:ATP binding"/>
    <property type="evidence" value="ECO:0007669"/>
    <property type="project" value="UniProtKB-KW"/>
</dbReference>
<dbReference type="CDD" id="cd17956">
    <property type="entry name" value="DEADc_DDX51"/>
    <property type="match status" value="1"/>
</dbReference>
<gene>
    <name evidence="16" type="ORF">MCYG_08744</name>
</gene>
<name>C5G1C2_ARTOC</name>
<keyword evidence="5" id="KW-0378">Hydrolase</keyword>
<reference evidence="17" key="1">
    <citation type="journal article" date="2012" name="MBio">
        <title>Comparative genome analysis of Trichophyton rubrum and related dermatophytes reveals candidate genes involved in infection.</title>
        <authorList>
            <person name="Martinez D.A."/>
            <person name="Oliver B.G."/>
            <person name="Graeser Y."/>
            <person name="Goldberg J.M."/>
            <person name="Li W."/>
            <person name="Martinez-Rossi N.M."/>
            <person name="Monod M."/>
            <person name="Shelest E."/>
            <person name="Barton R.C."/>
            <person name="Birch E."/>
            <person name="Brakhage A.A."/>
            <person name="Chen Z."/>
            <person name="Gurr S.J."/>
            <person name="Heiman D."/>
            <person name="Heitman J."/>
            <person name="Kosti I."/>
            <person name="Rossi A."/>
            <person name="Saif S."/>
            <person name="Samalova M."/>
            <person name="Saunders C.W."/>
            <person name="Shea T."/>
            <person name="Summerbell R.C."/>
            <person name="Xu J."/>
            <person name="Young S."/>
            <person name="Zeng Q."/>
            <person name="Birren B.W."/>
            <person name="Cuomo C.A."/>
            <person name="White T.C."/>
        </authorList>
    </citation>
    <scope>NUCLEOTIDE SEQUENCE [LARGE SCALE GENOMIC DNA]</scope>
    <source>
        <strain evidence="17">ATCC MYA-4605 / CBS 113480</strain>
    </source>
</reference>
<dbReference type="SUPFAM" id="SSF52540">
    <property type="entry name" value="P-loop containing nucleoside triphosphate hydrolases"/>
    <property type="match status" value="2"/>
</dbReference>
<dbReference type="PROSITE" id="PS51195">
    <property type="entry name" value="Q_MOTIF"/>
    <property type="match status" value="1"/>
</dbReference>
<dbReference type="VEuPathDB" id="FungiDB:MCYG_08744"/>
<dbReference type="PROSITE" id="PS00039">
    <property type="entry name" value="DEAD_ATP_HELICASE"/>
    <property type="match status" value="1"/>
</dbReference>
<dbReference type="InterPro" id="IPR014014">
    <property type="entry name" value="RNA_helicase_DEAD_Q_motif"/>
</dbReference>
<keyword evidence="4" id="KW-0547">Nucleotide-binding</keyword>